<evidence type="ECO:0000256" key="15">
    <source>
        <dbReference type="SAM" id="MobiDB-lite"/>
    </source>
</evidence>
<dbReference type="Gene3D" id="3.40.50.300">
    <property type="entry name" value="P-loop containing nucleotide triphosphate hydrolases"/>
    <property type="match status" value="1"/>
</dbReference>
<dbReference type="Proteomes" id="UP000590225">
    <property type="component" value="Unassembled WGS sequence"/>
</dbReference>
<dbReference type="InterPro" id="IPR033756">
    <property type="entry name" value="YlxH/NBP35"/>
</dbReference>
<dbReference type="EC" id="2.7.10.2" evidence="4"/>
<gene>
    <name evidence="17" type="ORF">FHW23_000952</name>
</gene>
<comment type="catalytic activity">
    <reaction evidence="14">
        <text>L-tyrosyl-[protein] + ATP = O-phospho-L-tyrosyl-[protein] + ADP + H(+)</text>
        <dbReference type="Rhea" id="RHEA:10596"/>
        <dbReference type="Rhea" id="RHEA-COMP:10136"/>
        <dbReference type="Rhea" id="RHEA-COMP:20101"/>
        <dbReference type="ChEBI" id="CHEBI:15378"/>
        <dbReference type="ChEBI" id="CHEBI:30616"/>
        <dbReference type="ChEBI" id="CHEBI:46858"/>
        <dbReference type="ChEBI" id="CHEBI:61978"/>
        <dbReference type="ChEBI" id="CHEBI:456216"/>
        <dbReference type="EC" id="2.7.10.2"/>
    </reaction>
</comment>
<keyword evidence="11" id="KW-1133">Transmembrane helix</keyword>
<keyword evidence="9" id="KW-0418">Kinase</keyword>
<evidence type="ECO:0000256" key="8">
    <source>
        <dbReference type="ARBA" id="ARBA00022741"/>
    </source>
</evidence>
<dbReference type="InterPro" id="IPR050445">
    <property type="entry name" value="Bact_polysacc_biosynth/exp"/>
</dbReference>
<dbReference type="PANTHER" id="PTHR32309:SF13">
    <property type="entry name" value="FERRIC ENTEROBACTIN TRANSPORT PROTEIN FEPE"/>
    <property type="match status" value="1"/>
</dbReference>
<keyword evidence="13" id="KW-0829">Tyrosine-protein kinase</keyword>
<evidence type="ECO:0000256" key="2">
    <source>
        <dbReference type="ARBA" id="ARBA00006683"/>
    </source>
</evidence>
<evidence type="ECO:0000256" key="11">
    <source>
        <dbReference type="ARBA" id="ARBA00022989"/>
    </source>
</evidence>
<evidence type="ECO:0000259" key="16">
    <source>
        <dbReference type="Pfam" id="PF02706"/>
    </source>
</evidence>
<dbReference type="EMBL" id="JACGXP010000001">
    <property type="protein sequence ID" value="MBA8989720.1"/>
    <property type="molecule type" value="Genomic_DNA"/>
</dbReference>
<dbReference type="NCBIfam" id="TIGR01007">
    <property type="entry name" value="eps_fam"/>
    <property type="match status" value="1"/>
</dbReference>
<keyword evidence="10" id="KW-0067">ATP-binding</keyword>
<evidence type="ECO:0000256" key="7">
    <source>
        <dbReference type="ARBA" id="ARBA00022692"/>
    </source>
</evidence>
<feature type="domain" description="Polysaccharide chain length determinant N-terminal" evidence="16">
    <location>
        <begin position="5"/>
        <end position="91"/>
    </location>
</feature>
<feature type="region of interest" description="Disordered" evidence="15">
    <location>
        <begin position="471"/>
        <end position="494"/>
    </location>
</feature>
<dbReference type="CDD" id="cd05387">
    <property type="entry name" value="BY-kinase"/>
    <property type="match status" value="1"/>
</dbReference>
<comment type="similarity">
    <text evidence="2">Belongs to the CpsC/CapA family.</text>
</comment>
<evidence type="ECO:0000256" key="13">
    <source>
        <dbReference type="ARBA" id="ARBA00023137"/>
    </source>
</evidence>
<comment type="caution">
    <text evidence="17">The sequence shown here is derived from an EMBL/GenBank/DDBJ whole genome shotgun (WGS) entry which is preliminary data.</text>
</comment>
<keyword evidence="7" id="KW-0812">Transmembrane</keyword>
<keyword evidence="6" id="KW-0808">Transferase</keyword>
<reference evidence="17 18" key="1">
    <citation type="submission" date="2020-07" db="EMBL/GenBank/DDBJ databases">
        <title>Above-ground endophytic microbial communities from plants in different locations in the United States.</title>
        <authorList>
            <person name="Frank C."/>
        </authorList>
    </citation>
    <scope>NUCLEOTIDE SEQUENCE [LARGE SCALE GENOMIC DNA]</scope>
    <source>
        <strain evidence="17 18">WPL5_2</strain>
    </source>
</reference>
<dbReference type="GO" id="GO:0042802">
    <property type="term" value="F:identical protein binding"/>
    <property type="evidence" value="ECO:0007669"/>
    <property type="project" value="UniProtKB-ARBA"/>
</dbReference>
<comment type="similarity">
    <text evidence="3">Belongs to the CpsD/CapB family.</text>
</comment>
<keyword evidence="8" id="KW-0547">Nucleotide-binding</keyword>
<dbReference type="PANTHER" id="PTHR32309">
    <property type="entry name" value="TYROSINE-PROTEIN KINASE"/>
    <property type="match status" value="1"/>
</dbReference>
<dbReference type="GO" id="GO:0005886">
    <property type="term" value="C:plasma membrane"/>
    <property type="evidence" value="ECO:0007669"/>
    <property type="project" value="UniProtKB-SubCell"/>
</dbReference>
<dbReference type="AlphaFoldDB" id="A0AAW3T454"/>
<accession>A0AAW3T454</accession>
<dbReference type="GO" id="GO:0005524">
    <property type="term" value="F:ATP binding"/>
    <property type="evidence" value="ECO:0007669"/>
    <property type="project" value="UniProtKB-KW"/>
</dbReference>
<organism evidence="17 18">
    <name type="scientific">Curtobacterium pusillum</name>
    <dbReference type="NCBI Taxonomy" id="69373"/>
    <lineage>
        <taxon>Bacteria</taxon>
        <taxon>Bacillati</taxon>
        <taxon>Actinomycetota</taxon>
        <taxon>Actinomycetes</taxon>
        <taxon>Micrococcales</taxon>
        <taxon>Microbacteriaceae</taxon>
        <taxon>Curtobacterium</taxon>
    </lineage>
</organism>
<dbReference type="InterPro" id="IPR027417">
    <property type="entry name" value="P-loop_NTPase"/>
</dbReference>
<dbReference type="Pfam" id="PF02706">
    <property type="entry name" value="Wzz"/>
    <property type="match status" value="1"/>
</dbReference>
<evidence type="ECO:0000256" key="3">
    <source>
        <dbReference type="ARBA" id="ARBA00007316"/>
    </source>
</evidence>
<evidence type="ECO:0000256" key="12">
    <source>
        <dbReference type="ARBA" id="ARBA00023136"/>
    </source>
</evidence>
<evidence type="ECO:0000256" key="1">
    <source>
        <dbReference type="ARBA" id="ARBA00004651"/>
    </source>
</evidence>
<dbReference type="FunFam" id="3.40.50.300:FF:000527">
    <property type="entry name" value="Tyrosine-protein kinase etk"/>
    <property type="match status" value="1"/>
</dbReference>
<dbReference type="GO" id="GO:0004715">
    <property type="term" value="F:non-membrane spanning protein tyrosine kinase activity"/>
    <property type="evidence" value="ECO:0007669"/>
    <property type="project" value="UniProtKB-EC"/>
</dbReference>
<proteinExistence type="inferred from homology"/>
<evidence type="ECO:0000256" key="9">
    <source>
        <dbReference type="ARBA" id="ARBA00022777"/>
    </source>
</evidence>
<protein>
    <recommendedName>
        <fullName evidence="4">non-specific protein-tyrosine kinase</fullName>
        <ecNumber evidence="4">2.7.10.2</ecNumber>
    </recommendedName>
</protein>
<evidence type="ECO:0000256" key="6">
    <source>
        <dbReference type="ARBA" id="ARBA00022679"/>
    </source>
</evidence>
<dbReference type="InterPro" id="IPR003856">
    <property type="entry name" value="LPS_length_determ_N"/>
</dbReference>
<evidence type="ECO:0000313" key="18">
    <source>
        <dbReference type="Proteomes" id="UP000590225"/>
    </source>
</evidence>
<evidence type="ECO:0000256" key="14">
    <source>
        <dbReference type="ARBA" id="ARBA00051245"/>
    </source>
</evidence>
<dbReference type="RefSeq" id="WP_182515322.1">
    <property type="nucleotide sequence ID" value="NZ_JACGXP010000001.1"/>
</dbReference>
<evidence type="ECO:0000256" key="5">
    <source>
        <dbReference type="ARBA" id="ARBA00022475"/>
    </source>
</evidence>
<evidence type="ECO:0000313" key="17">
    <source>
        <dbReference type="EMBL" id="MBA8989720.1"/>
    </source>
</evidence>
<comment type="subcellular location">
    <subcellularLocation>
        <location evidence="1">Cell membrane</location>
        <topology evidence="1">Multi-pass membrane protein</topology>
    </subcellularLocation>
</comment>
<keyword evidence="12" id="KW-0472">Membrane</keyword>
<name>A0AAW3T454_9MICO</name>
<dbReference type="SUPFAM" id="SSF52540">
    <property type="entry name" value="P-loop containing nucleoside triphosphate hydrolases"/>
    <property type="match status" value="1"/>
</dbReference>
<keyword evidence="5" id="KW-1003">Cell membrane</keyword>
<dbReference type="InterPro" id="IPR005702">
    <property type="entry name" value="Wzc-like_C"/>
</dbReference>
<dbReference type="Pfam" id="PF10609">
    <property type="entry name" value="ParA"/>
    <property type="match status" value="1"/>
</dbReference>
<sequence length="494" mass="51684">METTNLLKAFRKGWLLILIGLFLGGGAGFAAAKLATPEYTATTKLFVAVRTPDAASATDVSQGNSAAQQKVRSYADVILTESILQPVIDELELDTTPSALARRVQPTINTNTVVISISVSDDSAERSAKIADGIGRSFVRVVEQLEKPSADATSLVRASTVQSAIVPSAPSSPNTALHIAVGLAIGAFLGFGAALLRSVIDTRIHSPRDVSAITDTPILATLGFDSDAKRQPLVVSSTPRSPLAEAYRTLRTNLQFVDLASGNGSFVVTSAMPSEGKTTSTANLAIALAETGARVALIDADLRRPRVAEVMGLENSAGLTDLLIGRAELHDVVQPWGRTKLDVLPAGLVPPNPSELLGSAAMQALLELLTAEYDHVLLDAPPLLPVTDAAVLATLTSGALVVTSARSSRTPQLRGALDRLERVGATVLGVVVSMATFRGRQGYGGAYGSAYGTYYGGQEAIDLTTAVPKRGRRLRDGDTTPFPVAPAQRDGSTR</sequence>
<evidence type="ECO:0000256" key="10">
    <source>
        <dbReference type="ARBA" id="ARBA00022840"/>
    </source>
</evidence>
<evidence type="ECO:0000256" key="4">
    <source>
        <dbReference type="ARBA" id="ARBA00011903"/>
    </source>
</evidence>